<dbReference type="EMBL" id="JAUSVR010000019">
    <property type="protein sequence ID" value="MDQ0513000.1"/>
    <property type="molecule type" value="Genomic_DNA"/>
</dbReference>
<dbReference type="InterPro" id="IPR051907">
    <property type="entry name" value="DoxX-like_oxidoreductase"/>
</dbReference>
<keyword evidence="5 7" id="KW-1133">Transmembrane helix</keyword>
<evidence type="ECO:0000313" key="9">
    <source>
        <dbReference type="Proteomes" id="UP001235094"/>
    </source>
</evidence>
<keyword evidence="3" id="KW-1003">Cell membrane</keyword>
<dbReference type="Proteomes" id="UP001235094">
    <property type="component" value="Unassembled WGS sequence"/>
</dbReference>
<evidence type="ECO:0000256" key="6">
    <source>
        <dbReference type="ARBA" id="ARBA00023136"/>
    </source>
</evidence>
<dbReference type="InterPro" id="IPR032808">
    <property type="entry name" value="DoxX"/>
</dbReference>
<feature type="transmembrane region" description="Helical" evidence="7">
    <location>
        <begin position="34"/>
        <end position="52"/>
    </location>
</feature>
<protein>
    <submittedName>
        <fullName evidence="8">Oxidoreductase</fullName>
    </submittedName>
</protein>
<comment type="similarity">
    <text evidence="2">Belongs to the DoxX family.</text>
</comment>
<accession>A0ABU0LWM0</accession>
<evidence type="ECO:0000256" key="1">
    <source>
        <dbReference type="ARBA" id="ARBA00004651"/>
    </source>
</evidence>
<gene>
    <name evidence="8" type="ORF">QOZ99_003916</name>
</gene>
<comment type="caution">
    <text evidence="8">The sequence shown here is derived from an EMBL/GenBank/DDBJ whole genome shotgun (WGS) entry which is preliminary data.</text>
</comment>
<comment type="subcellular location">
    <subcellularLocation>
        <location evidence="1">Cell membrane</location>
        <topology evidence="1">Multi-pass membrane protein</topology>
    </subcellularLocation>
</comment>
<dbReference type="PANTHER" id="PTHR33452">
    <property type="entry name" value="OXIDOREDUCTASE CATD-RELATED"/>
    <property type="match status" value="1"/>
</dbReference>
<name>A0ABU0LWM0_9HYPH</name>
<evidence type="ECO:0000313" key="8">
    <source>
        <dbReference type="EMBL" id="MDQ0513000.1"/>
    </source>
</evidence>
<proteinExistence type="inferred from homology"/>
<dbReference type="Pfam" id="PF07681">
    <property type="entry name" value="DoxX"/>
    <property type="match status" value="1"/>
</dbReference>
<feature type="transmembrane region" description="Helical" evidence="7">
    <location>
        <begin position="136"/>
        <end position="157"/>
    </location>
</feature>
<sequence length="175" mass="18849">MSLETAHAPQHGRASLAGLVRQADRLLASIPQSLPLLALRFALAVPFFLSGLTKWDSFLHLSTGARFLFEEEFRLHILGGEYAYPFPLVMAAAAGIGEIALPVLLVLGLGTRFAALGLLAMTAIIQLTIPEGWANFHLPWAAMALALMVFGGGSLSLDQFFHASRRPSLPTMPTK</sequence>
<dbReference type="RefSeq" id="WP_306891644.1">
    <property type="nucleotide sequence ID" value="NZ_JAUSVR010000019.1"/>
</dbReference>
<reference evidence="8 9" key="1">
    <citation type="submission" date="2023-07" db="EMBL/GenBank/DDBJ databases">
        <title>Genomic Encyclopedia of Type Strains, Phase IV (KMG-IV): sequencing the most valuable type-strain genomes for metagenomic binning, comparative biology and taxonomic classification.</title>
        <authorList>
            <person name="Goeker M."/>
        </authorList>
    </citation>
    <scope>NUCLEOTIDE SEQUENCE [LARGE SCALE GENOMIC DNA]</scope>
    <source>
        <strain evidence="8 9">DSM 15561</strain>
    </source>
</reference>
<feature type="transmembrane region" description="Helical" evidence="7">
    <location>
        <begin position="113"/>
        <end position="130"/>
    </location>
</feature>
<keyword evidence="4 7" id="KW-0812">Transmembrane</keyword>
<evidence type="ECO:0000256" key="5">
    <source>
        <dbReference type="ARBA" id="ARBA00022989"/>
    </source>
</evidence>
<evidence type="ECO:0000256" key="4">
    <source>
        <dbReference type="ARBA" id="ARBA00022692"/>
    </source>
</evidence>
<keyword evidence="9" id="KW-1185">Reference proteome</keyword>
<keyword evidence="6 7" id="KW-0472">Membrane</keyword>
<evidence type="ECO:0000256" key="2">
    <source>
        <dbReference type="ARBA" id="ARBA00006679"/>
    </source>
</evidence>
<dbReference type="PANTHER" id="PTHR33452:SF1">
    <property type="entry name" value="INNER MEMBRANE PROTEIN YPHA-RELATED"/>
    <property type="match status" value="1"/>
</dbReference>
<feature type="transmembrane region" description="Helical" evidence="7">
    <location>
        <begin position="82"/>
        <end position="106"/>
    </location>
</feature>
<evidence type="ECO:0000256" key="3">
    <source>
        <dbReference type="ARBA" id="ARBA00022475"/>
    </source>
</evidence>
<evidence type="ECO:0000256" key="7">
    <source>
        <dbReference type="SAM" id="Phobius"/>
    </source>
</evidence>
<organism evidence="8 9">
    <name type="scientific">Ancylobacter amanitiformis</name>
    <dbReference type="NCBI Taxonomy" id="217069"/>
    <lineage>
        <taxon>Bacteria</taxon>
        <taxon>Pseudomonadati</taxon>
        <taxon>Pseudomonadota</taxon>
        <taxon>Alphaproteobacteria</taxon>
        <taxon>Hyphomicrobiales</taxon>
        <taxon>Xanthobacteraceae</taxon>
        <taxon>Ancylobacter</taxon>
    </lineage>
</organism>